<dbReference type="RefSeq" id="WP_344192742.1">
    <property type="nucleotide sequence ID" value="NZ_BAAAND010000006.1"/>
</dbReference>
<keyword evidence="3" id="KW-1185">Reference proteome</keyword>
<dbReference type="Proteomes" id="UP001500190">
    <property type="component" value="Unassembled WGS sequence"/>
</dbReference>
<accession>A0ABN2DX75</accession>
<evidence type="ECO:0000313" key="2">
    <source>
        <dbReference type="EMBL" id="GAA1587267.1"/>
    </source>
</evidence>
<organism evidence="2 3">
    <name type="scientific">Kribbella karoonensis</name>
    <dbReference type="NCBI Taxonomy" id="324851"/>
    <lineage>
        <taxon>Bacteria</taxon>
        <taxon>Bacillati</taxon>
        <taxon>Actinomycetota</taxon>
        <taxon>Actinomycetes</taxon>
        <taxon>Propionibacteriales</taxon>
        <taxon>Kribbellaceae</taxon>
        <taxon>Kribbella</taxon>
    </lineage>
</organism>
<reference evidence="2 3" key="1">
    <citation type="journal article" date="2019" name="Int. J. Syst. Evol. Microbiol.">
        <title>The Global Catalogue of Microorganisms (GCM) 10K type strain sequencing project: providing services to taxonomists for standard genome sequencing and annotation.</title>
        <authorList>
            <consortium name="The Broad Institute Genomics Platform"/>
            <consortium name="The Broad Institute Genome Sequencing Center for Infectious Disease"/>
            <person name="Wu L."/>
            <person name="Ma J."/>
        </authorList>
    </citation>
    <scope>NUCLEOTIDE SEQUENCE [LARGE SCALE GENOMIC DNA]</scope>
    <source>
        <strain evidence="2 3">JCM 14304</strain>
    </source>
</reference>
<sequence>MTTIRQSTREADRDRGANSGEPPATGAGGRVSPESLTRVAVAAAAAEQAAGQSGGLSSDLGAALRAATPPRGPQGTARAADTDGARPETGGRTSPDRGPDRGPDSR</sequence>
<evidence type="ECO:0000256" key="1">
    <source>
        <dbReference type="SAM" id="MobiDB-lite"/>
    </source>
</evidence>
<protein>
    <submittedName>
        <fullName evidence="2">Uncharacterized protein</fullName>
    </submittedName>
</protein>
<feature type="compositionally biased region" description="Basic and acidic residues" evidence="1">
    <location>
        <begin position="7"/>
        <end position="16"/>
    </location>
</feature>
<feature type="compositionally biased region" description="Low complexity" evidence="1">
    <location>
        <begin position="34"/>
        <end position="67"/>
    </location>
</feature>
<dbReference type="EMBL" id="BAAAND010000006">
    <property type="protein sequence ID" value="GAA1587267.1"/>
    <property type="molecule type" value="Genomic_DNA"/>
</dbReference>
<feature type="region of interest" description="Disordered" evidence="1">
    <location>
        <begin position="1"/>
        <end position="106"/>
    </location>
</feature>
<evidence type="ECO:0000313" key="3">
    <source>
        <dbReference type="Proteomes" id="UP001500190"/>
    </source>
</evidence>
<feature type="compositionally biased region" description="Basic and acidic residues" evidence="1">
    <location>
        <begin position="94"/>
        <end position="106"/>
    </location>
</feature>
<gene>
    <name evidence="2" type="ORF">GCM10009742_36770</name>
</gene>
<proteinExistence type="predicted"/>
<comment type="caution">
    <text evidence="2">The sequence shown here is derived from an EMBL/GenBank/DDBJ whole genome shotgun (WGS) entry which is preliminary data.</text>
</comment>
<name>A0ABN2DX75_9ACTN</name>